<feature type="domain" description="PHD-type" evidence="6">
    <location>
        <begin position="4"/>
        <end position="61"/>
    </location>
</feature>
<keyword evidence="3" id="KW-0862">Zinc</keyword>
<dbReference type="PANTHER" id="PTHR13275:SF4">
    <property type="entry name" value="VACUOLAR PROTEIN SORTING-ASSOCIATED PROTEIN 72 HOMOLOG"/>
    <property type="match status" value="1"/>
</dbReference>
<feature type="compositionally biased region" description="Basic and acidic residues" evidence="5">
    <location>
        <begin position="322"/>
        <end position="408"/>
    </location>
</feature>
<feature type="region of interest" description="Disordered" evidence="5">
    <location>
        <begin position="303"/>
        <end position="548"/>
    </location>
</feature>
<name>A0A7S4VPY4_9STRA</name>
<dbReference type="GO" id="GO:0005634">
    <property type="term" value="C:nucleus"/>
    <property type="evidence" value="ECO:0007669"/>
    <property type="project" value="TreeGrafter"/>
</dbReference>
<evidence type="ECO:0000259" key="6">
    <source>
        <dbReference type="PROSITE" id="PS50016"/>
    </source>
</evidence>
<evidence type="ECO:0000256" key="2">
    <source>
        <dbReference type="ARBA" id="ARBA00022771"/>
    </source>
</evidence>
<dbReference type="PROSITE" id="PS50016">
    <property type="entry name" value="ZF_PHD_2"/>
    <property type="match status" value="1"/>
</dbReference>
<dbReference type="SUPFAM" id="SSF57903">
    <property type="entry name" value="FYVE/PHD zinc finger"/>
    <property type="match status" value="1"/>
</dbReference>
<gene>
    <name evidence="7" type="ORF">DBRI00130_LOCUS17078</name>
</gene>
<organism evidence="7">
    <name type="scientific">Ditylum brightwellii</name>
    <dbReference type="NCBI Taxonomy" id="49249"/>
    <lineage>
        <taxon>Eukaryota</taxon>
        <taxon>Sar</taxon>
        <taxon>Stramenopiles</taxon>
        <taxon>Ochrophyta</taxon>
        <taxon>Bacillariophyta</taxon>
        <taxon>Mediophyceae</taxon>
        <taxon>Lithodesmiophycidae</taxon>
        <taxon>Lithodesmiales</taxon>
        <taxon>Lithodesmiaceae</taxon>
        <taxon>Ditylum</taxon>
    </lineage>
</organism>
<feature type="compositionally biased region" description="Basic and acidic residues" evidence="5">
    <location>
        <begin position="415"/>
        <end position="441"/>
    </location>
</feature>
<evidence type="ECO:0000256" key="4">
    <source>
        <dbReference type="PROSITE-ProRule" id="PRU00146"/>
    </source>
</evidence>
<dbReference type="GO" id="GO:0008270">
    <property type="term" value="F:zinc ion binding"/>
    <property type="evidence" value="ECO:0007669"/>
    <property type="project" value="UniProtKB-KW"/>
</dbReference>
<accession>A0A7S4VPY4</accession>
<feature type="compositionally biased region" description="Basic and acidic residues" evidence="5">
    <location>
        <begin position="512"/>
        <end position="535"/>
    </location>
</feature>
<dbReference type="AlphaFoldDB" id="A0A7S4VPY4"/>
<reference evidence="7" key="1">
    <citation type="submission" date="2021-01" db="EMBL/GenBank/DDBJ databases">
        <authorList>
            <person name="Corre E."/>
            <person name="Pelletier E."/>
            <person name="Niang G."/>
            <person name="Scheremetjew M."/>
            <person name="Finn R."/>
            <person name="Kale V."/>
            <person name="Holt S."/>
            <person name="Cochrane G."/>
            <person name="Meng A."/>
            <person name="Brown T."/>
            <person name="Cohen L."/>
        </authorList>
    </citation>
    <scope>NUCLEOTIDE SEQUENCE</scope>
    <source>
        <strain evidence="7">GSO104</strain>
    </source>
</reference>
<dbReference type="PANTHER" id="PTHR13275">
    <property type="entry name" value="YL-1 PROTEIN TRANSCRIPTION FACTOR-LIKE 1"/>
    <property type="match status" value="1"/>
</dbReference>
<feature type="region of interest" description="Disordered" evidence="5">
    <location>
        <begin position="137"/>
        <end position="163"/>
    </location>
</feature>
<protein>
    <recommendedName>
        <fullName evidence="6">PHD-type domain-containing protein</fullName>
    </recommendedName>
</protein>
<evidence type="ECO:0000256" key="3">
    <source>
        <dbReference type="ARBA" id="ARBA00022833"/>
    </source>
</evidence>
<proteinExistence type="predicted"/>
<dbReference type="InterPro" id="IPR001965">
    <property type="entry name" value="Znf_PHD"/>
</dbReference>
<dbReference type="InterPro" id="IPR019787">
    <property type="entry name" value="Znf_PHD-finger"/>
</dbReference>
<dbReference type="InterPro" id="IPR011011">
    <property type="entry name" value="Znf_FYVE_PHD"/>
</dbReference>
<dbReference type="EMBL" id="HBNS01021549">
    <property type="protein sequence ID" value="CAE4611402.1"/>
    <property type="molecule type" value="Transcribed_RNA"/>
</dbReference>
<keyword evidence="1" id="KW-0479">Metal-binding</keyword>
<dbReference type="Gene3D" id="3.30.40.10">
    <property type="entry name" value="Zinc/RING finger domain, C3HC4 (zinc finger)"/>
    <property type="match status" value="1"/>
</dbReference>
<sequence length="567" mass="62767">MIYEGKCDICEHGDNHWGHVLQKCKECSVLVHEACYGLEQSKGGKGGTKRLDWVCRACELKHLQPDGKRASRCVLCSVSGGVHAMHPIYDKEGPDGKQVMRPSGPAWAHTLCCVFLGSHRKTEGCVFACNKNGRYDGESDEGDTDEENDDEGEGEGEESNGNTSSIEAHHFVICRGGLPSHKSHFNLLQSYRKELKCSVCHVKDSAVKILRIPVQCCTGDEDEQVFASCHKTGKECWTATHVGCARWKVDSKTGLPPIHPRVFFWPGALDVDDGDIDGPMAQPIAEIYCGSCAAEISRHRKMELKQTAPSDKKKTKSLTKAGVDDDPKIGSKEKSTEKVNKKSKDAKPSSKSKEDKKNLSINSSKEKDKDKNSEKVSKKSKDAKPSSKSKEDKKNLPINLSKEKNTEKVRKKSKDAKPSSKSKEDKKNLPINLSKEKNTEKVRKKSKDAKPSSKSKEDKKNLPINLSKDKETSSDGSSKERNTEKESKKRKDAEPTSKSKADEKNLPINSSKGKETSSDATNAKDAKKDDAKIESDITPTKKRRRIMVVEDDSDEDVYNGDPNGIDF</sequence>
<evidence type="ECO:0000313" key="7">
    <source>
        <dbReference type="EMBL" id="CAE4611402.1"/>
    </source>
</evidence>
<keyword evidence="2 4" id="KW-0863">Zinc-finger</keyword>
<evidence type="ECO:0000256" key="1">
    <source>
        <dbReference type="ARBA" id="ARBA00022723"/>
    </source>
</evidence>
<feature type="compositionally biased region" description="Acidic residues" evidence="5">
    <location>
        <begin position="138"/>
        <end position="158"/>
    </location>
</feature>
<feature type="compositionally biased region" description="Basic and acidic residues" evidence="5">
    <location>
        <begin position="448"/>
        <end position="505"/>
    </location>
</feature>
<dbReference type="SMART" id="SM00249">
    <property type="entry name" value="PHD"/>
    <property type="match status" value="1"/>
</dbReference>
<evidence type="ECO:0000256" key="5">
    <source>
        <dbReference type="SAM" id="MobiDB-lite"/>
    </source>
</evidence>
<dbReference type="InterPro" id="IPR013083">
    <property type="entry name" value="Znf_RING/FYVE/PHD"/>
</dbReference>